<gene>
    <name evidence="2" type="ORF">LTR78_006488</name>
</gene>
<evidence type="ECO:0000259" key="1">
    <source>
        <dbReference type="Pfam" id="PF14519"/>
    </source>
</evidence>
<dbReference type="EMBL" id="JAUTXT010000024">
    <property type="protein sequence ID" value="KAK3673583.1"/>
    <property type="molecule type" value="Genomic_DNA"/>
</dbReference>
<proteinExistence type="predicted"/>
<dbReference type="AlphaFoldDB" id="A0AAE1BZY2"/>
<dbReference type="SUPFAM" id="SSF52949">
    <property type="entry name" value="Macro domain-like"/>
    <property type="match status" value="1"/>
</dbReference>
<organism evidence="2 3">
    <name type="scientific">Recurvomyces mirabilis</name>
    <dbReference type="NCBI Taxonomy" id="574656"/>
    <lineage>
        <taxon>Eukaryota</taxon>
        <taxon>Fungi</taxon>
        <taxon>Dikarya</taxon>
        <taxon>Ascomycota</taxon>
        <taxon>Pezizomycotina</taxon>
        <taxon>Dothideomycetes</taxon>
        <taxon>Dothideomycetidae</taxon>
        <taxon>Mycosphaerellales</taxon>
        <taxon>Teratosphaeriaceae</taxon>
        <taxon>Recurvomyces</taxon>
    </lineage>
</organism>
<evidence type="ECO:0000313" key="2">
    <source>
        <dbReference type="EMBL" id="KAK3673583.1"/>
    </source>
</evidence>
<sequence length="252" mass="28498">MASATTSNNTSQILPTINLLCMLPEPKTAFLQAVDKHFPTLRHHTTIEIHESSLKALPQETTFDAVVSPANSYARLDGAFDDALARAYGPKDDYSWITRQAQEVVYEKWKGFAPPGTCTIVDLTTGSDGIPRNQQPWKTRYLLLCPTMRIPQPVSWDREVCYECIWSLLNAIFNHNRDAQNNNNNEEEKIKTTGAGAVSNKRWAEQTVLAMRHFVESVQDPETWSRLQWRKALEDFREMEGTYSKGSASTSG</sequence>
<dbReference type="Proteomes" id="UP001274830">
    <property type="component" value="Unassembled WGS sequence"/>
</dbReference>
<name>A0AAE1BZY2_9PEZI</name>
<dbReference type="Pfam" id="PF14519">
    <property type="entry name" value="Macro_2"/>
    <property type="match status" value="1"/>
</dbReference>
<comment type="caution">
    <text evidence="2">The sequence shown here is derived from an EMBL/GenBank/DDBJ whole genome shotgun (WGS) entry which is preliminary data.</text>
</comment>
<feature type="domain" description="Macro-like" evidence="1">
    <location>
        <begin position="64"/>
        <end position="176"/>
    </location>
</feature>
<reference evidence="2" key="1">
    <citation type="submission" date="2023-07" db="EMBL/GenBank/DDBJ databases">
        <title>Black Yeasts Isolated from many extreme environments.</title>
        <authorList>
            <person name="Coleine C."/>
            <person name="Stajich J.E."/>
            <person name="Selbmann L."/>
        </authorList>
    </citation>
    <scope>NUCLEOTIDE SEQUENCE</scope>
    <source>
        <strain evidence="2">CCFEE 5485</strain>
    </source>
</reference>
<protein>
    <recommendedName>
        <fullName evidence="1">Macro-like domain-containing protein</fullName>
    </recommendedName>
</protein>
<evidence type="ECO:0000313" key="3">
    <source>
        <dbReference type="Proteomes" id="UP001274830"/>
    </source>
</evidence>
<dbReference type="Gene3D" id="3.40.220.10">
    <property type="entry name" value="Leucine Aminopeptidase, subunit E, domain 1"/>
    <property type="match status" value="1"/>
</dbReference>
<accession>A0AAE1BZY2</accession>
<dbReference type="InterPro" id="IPR028071">
    <property type="entry name" value="Macro-like_dom"/>
</dbReference>
<keyword evidence="3" id="KW-1185">Reference proteome</keyword>
<dbReference type="InterPro" id="IPR043472">
    <property type="entry name" value="Macro_dom-like"/>
</dbReference>